<sequence>MVDNPDSGFAKFCQAKYLLVVHPKMEEAFFGNLDGQTFIMCGKHPRTEFYQVFAKMAKWLWVLIGSAVSIDPDETLFTVYCEQRSMFSSLHMESVEERRVLVFQMKNERRTEFMIMPGFKSGQTMDNINPEV</sequence>
<dbReference type="PANTHER" id="PTHR31161">
    <property type="entry name" value="PROTEIN GRAVITROPIC IN THE LIGHT 1"/>
    <property type="match status" value="1"/>
</dbReference>
<gene>
    <name evidence="2" type="ORF">LLUT_LOCUS8757</name>
</gene>
<dbReference type="InterPro" id="IPR056813">
    <property type="entry name" value="GIL1_IRKI_C"/>
</dbReference>
<dbReference type="GO" id="GO:0009959">
    <property type="term" value="P:negative gravitropism"/>
    <property type="evidence" value="ECO:0007669"/>
    <property type="project" value="InterPro"/>
</dbReference>
<dbReference type="Proteomes" id="UP001497480">
    <property type="component" value="Unassembled WGS sequence"/>
</dbReference>
<feature type="domain" description="GIL1/IRKI C-terminal" evidence="1">
    <location>
        <begin position="80"/>
        <end position="125"/>
    </location>
</feature>
<reference evidence="2 3" key="1">
    <citation type="submission" date="2024-03" db="EMBL/GenBank/DDBJ databases">
        <authorList>
            <person name="Martinez-Hernandez J."/>
        </authorList>
    </citation>
    <scope>NUCLEOTIDE SEQUENCE [LARGE SCALE GENOMIC DNA]</scope>
</reference>
<dbReference type="Pfam" id="PF24994">
    <property type="entry name" value="GIL1_IRKI_C"/>
    <property type="match status" value="1"/>
</dbReference>
<protein>
    <recommendedName>
        <fullName evidence="1">GIL1/IRKI C-terminal domain-containing protein</fullName>
    </recommendedName>
</protein>
<organism evidence="2 3">
    <name type="scientific">Lupinus luteus</name>
    <name type="common">European yellow lupine</name>
    <dbReference type="NCBI Taxonomy" id="3873"/>
    <lineage>
        <taxon>Eukaryota</taxon>
        <taxon>Viridiplantae</taxon>
        <taxon>Streptophyta</taxon>
        <taxon>Embryophyta</taxon>
        <taxon>Tracheophyta</taxon>
        <taxon>Spermatophyta</taxon>
        <taxon>Magnoliopsida</taxon>
        <taxon>eudicotyledons</taxon>
        <taxon>Gunneridae</taxon>
        <taxon>Pentapetalae</taxon>
        <taxon>rosids</taxon>
        <taxon>fabids</taxon>
        <taxon>Fabales</taxon>
        <taxon>Fabaceae</taxon>
        <taxon>Papilionoideae</taxon>
        <taxon>50 kb inversion clade</taxon>
        <taxon>genistoids sensu lato</taxon>
        <taxon>core genistoids</taxon>
        <taxon>Genisteae</taxon>
        <taxon>Lupinus</taxon>
    </lineage>
</organism>
<comment type="caution">
    <text evidence="2">The sequence shown here is derived from an EMBL/GenBank/DDBJ whole genome shotgun (WGS) entry which is preliminary data.</text>
</comment>
<accession>A0AAV1WEI9</accession>
<evidence type="ECO:0000259" key="1">
    <source>
        <dbReference type="Pfam" id="PF24994"/>
    </source>
</evidence>
<keyword evidence="3" id="KW-1185">Reference proteome</keyword>
<proteinExistence type="predicted"/>
<evidence type="ECO:0000313" key="3">
    <source>
        <dbReference type="Proteomes" id="UP001497480"/>
    </source>
</evidence>
<dbReference type="AlphaFoldDB" id="A0AAV1WEI9"/>
<dbReference type="InterPro" id="IPR040225">
    <property type="entry name" value="GIL1-like"/>
</dbReference>
<dbReference type="GO" id="GO:0009639">
    <property type="term" value="P:response to red or far red light"/>
    <property type="evidence" value="ECO:0007669"/>
    <property type="project" value="InterPro"/>
</dbReference>
<name>A0AAV1WEI9_LUPLU</name>
<evidence type="ECO:0000313" key="2">
    <source>
        <dbReference type="EMBL" id="CAL0307697.1"/>
    </source>
</evidence>
<dbReference type="EMBL" id="CAXHTB010000006">
    <property type="protein sequence ID" value="CAL0307697.1"/>
    <property type="molecule type" value="Genomic_DNA"/>
</dbReference>